<sequence>MATRGTAGITMDVTLGAGLLEQLYRTPDSEQAWVPLLDELCTRFGTINAAVQVLRARADRFEQMWLARDSRSQANASAHDHWLAAPDNPRFTGVGPRKKPEISSDLRVFSNRPKELSAVRQGLAAIGLGSGFWVSFPLASRRHFTLILHRQAGDLRDIQPKEERFFQAFLPHLRQAVGLATRLRDLTESSVHVTAAANAVGTATVICDANLHVVWCNDEANALFARSPHLSIRQDRLWNDAAPVMKALHDLVRQRLQGKVALAPITLGLPGAMPLQIKIVGLQRAAIAIDDTVALVLAEPERPPDASMEELACLFGLTSAEARLAAAISVGESVQDYASRRGITQGTARLQLKHVLAKTGAARQADLVRLVMASVTGKMASCL</sequence>
<feature type="domain" description="HTH luxR-type" evidence="1">
    <location>
        <begin position="314"/>
        <end position="371"/>
    </location>
</feature>
<dbReference type="SUPFAM" id="SSF46894">
    <property type="entry name" value="C-terminal effector domain of the bipartite response regulators"/>
    <property type="match status" value="1"/>
</dbReference>
<dbReference type="RefSeq" id="WP_277279427.1">
    <property type="nucleotide sequence ID" value="NZ_JAROCY010000015.1"/>
</dbReference>
<dbReference type="Gene3D" id="1.10.10.10">
    <property type="entry name" value="Winged helix-like DNA-binding domain superfamily/Winged helix DNA-binding domain"/>
    <property type="match status" value="1"/>
</dbReference>
<reference evidence="2 3" key="1">
    <citation type="submission" date="2023-03" db="EMBL/GenBank/DDBJ databases">
        <title>Novosphingobium cyanobacteriorum sp. nov., isolated from a eutrophic reservoir during the Microcystis bloom period.</title>
        <authorList>
            <person name="Kang M."/>
            <person name="Le V."/>
            <person name="Ko S.-R."/>
            <person name="Lee S.-A."/>
            <person name="Ahn C.-Y."/>
        </authorList>
    </citation>
    <scope>NUCLEOTIDE SEQUENCE [LARGE SCALE GENOMIC DNA]</scope>
    <source>
        <strain evidence="2 3">HBC54</strain>
    </source>
</reference>
<evidence type="ECO:0000313" key="3">
    <source>
        <dbReference type="Proteomes" id="UP001222770"/>
    </source>
</evidence>
<name>A0ABT6CL60_9SPHN</name>
<gene>
    <name evidence="2" type="ORF">POM99_15710</name>
</gene>
<dbReference type="InterPro" id="IPR000792">
    <property type="entry name" value="Tscrpt_reg_LuxR_C"/>
</dbReference>
<dbReference type="Proteomes" id="UP001222770">
    <property type="component" value="Unassembled WGS sequence"/>
</dbReference>
<dbReference type="SMART" id="SM00421">
    <property type="entry name" value="HTH_LUXR"/>
    <property type="match status" value="1"/>
</dbReference>
<organism evidence="2 3">
    <name type="scientific">Novosphingobium cyanobacteriorum</name>
    <dbReference type="NCBI Taxonomy" id="3024215"/>
    <lineage>
        <taxon>Bacteria</taxon>
        <taxon>Pseudomonadati</taxon>
        <taxon>Pseudomonadota</taxon>
        <taxon>Alphaproteobacteria</taxon>
        <taxon>Sphingomonadales</taxon>
        <taxon>Sphingomonadaceae</taxon>
        <taxon>Novosphingobium</taxon>
    </lineage>
</organism>
<keyword evidence="3" id="KW-1185">Reference proteome</keyword>
<dbReference type="InterPro" id="IPR036388">
    <property type="entry name" value="WH-like_DNA-bd_sf"/>
</dbReference>
<dbReference type="EMBL" id="JAROCY010000015">
    <property type="protein sequence ID" value="MDF8334655.1"/>
    <property type="molecule type" value="Genomic_DNA"/>
</dbReference>
<accession>A0ABT6CL60</accession>
<dbReference type="InterPro" id="IPR016032">
    <property type="entry name" value="Sig_transdc_resp-reg_C-effctor"/>
</dbReference>
<proteinExistence type="predicted"/>
<evidence type="ECO:0000313" key="2">
    <source>
        <dbReference type="EMBL" id="MDF8334655.1"/>
    </source>
</evidence>
<comment type="caution">
    <text evidence="2">The sequence shown here is derived from an EMBL/GenBank/DDBJ whole genome shotgun (WGS) entry which is preliminary data.</text>
</comment>
<protein>
    <recommendedName>
        <fullName evidence="1">HTH luxR-type domain-containing protein</fullName>
    </recommendedName>
</protein>
<evidence type="ECO:0000259" key="1">
    <source>
        <dbReference type="SMART" id="SM00421"/>
    </source>
</evidence>